<proteinExistence type="predicted"/>
<keyword evidence="4" id="KW-0418">Kinase</keyword>
<dbReference type="GO" id="GO:0016301">
    <property type="term" value="F:kinase activity"/>
    <property type="evidence" value="ECO:0007669"/>
    <property type="project" value="UniProtKB-KW"/>
</dbReference>
<evidence type="ECO:0000256" key="2">
    <source>
        <dbReference type="SAM" id="Phobius"/>
    </source>
</evidence>
<keyword evidence="2" id="KW-0472">Membrane</keyword>
<sequence length="256" mass="28030">MLSVVGGKFHACGIKSYDHGVICWGLSLKTSTKVPKGIKVFEIAAGNYFTCGILAAKSLEPICWGVGFPTSVPLAVSPRKCLSTPCSPGYYEIEKDQQKGDLICKDPNSHLCVPCSSVCPDEMYQKSGCNLKSDILCEYNCSVCSSPECFSNCSTSSSNAANGKKNERFWSMQLIVVVAEIVFAIFIVSVVSITAVMYVRYKLRGCECSTTALNSVKRLNVSSSVQKENGKIRPDAEEFKIRRAQKFTYEELENAT</sequence>
<dbReference type="AlphaFoldDB" id="A0A392PFB0"/>
<keyword evidence="5" id="KW-1185">Reference proteome</keyword>
<keyword evidence="4" id="KW-0808">Transferase</keyword>
<comment type="caution">
    <text evidence="1">Lacks conserved residue(s) required for the propagation of feature annotation.</text>
</comment>
<dbReference type="EMBL" id="LXQA010076226">
    <property type="protein sequence ID" value="MCI10432.1"/>
    <property type="molecule type" value="Genomic_DNA"/>
</dbReference>
<evidence type="ECO:0000256" key="1">
    <source>
        <dbReference type="PROSITE-ProRule" id="PRU00206"/>
    </source>
</evidence>
<protein>
    <submittedName>
        <fullName evidence="4">Serine/threonine-protein kinase-like protein ACR4-like</fullName>
    </submittedName>
</protein>
<dbReference type="SUPFAM" id="SSF50985">
    <property type="entry name" value="RCC1/BLIP-II"/>
    <property type="match status" value="1"/>
</dbReference>
<reference evidence="4 5" key="1">
    <citation type="journal article" date="2018" name="Front. Plant Sci.">
        <title>Red Clover (Trifolium pratense) and Zigzag Clover (T. medium) - A Picture of Genomic Similarities and Differences.</title>
        <authorList>
            <person name="Dluhosova J."/>
            <person name="Istvanek J."/>
            <person name="Nedelnik J."/>
            <person name="Repkova J."/>
        </authorList>
    </citation>
    <scope>NUCLEOTIDE SEQUENCE [LARGE SCALE GENOMIC DNA]</scope>
    <source>
        <strain evidence="5">cv. 10/8</strain>
        <tissue evidence="4">Leaf</tissue>
    </source>
</reference>
<evidence type="ECO:0000313" key="5">
    <source>
        <dbReference type="Proteomes" id="UP000265520"/>
    </source>
</evidence>
<feature type="disulfide bond" evidence="1">
    <location>
        <begin position="119"/>
        <end position="137"/>
    </location>
</feature>
<evidence type="ECO:0000259" key="3">
    <source>
        <dbReference type="PROSITE" id="PS50050"/>
    </source>
</evidence>
<dbReference type="PANTHER" id="PTHR47460:SF2">
    <property type="entry name" value="RECEPTOR-LIKE KINASE"/>
    <property type="match status" value="1"/>
</dbReference>
<comment type="caution">
    <text evidence="4">The sequence shown here is derived from an EMBL/GenBank/DDBJ whole genome shotgun (WGS) entry which is preliminary data.</text>
</comment>
<keyword evidence="2" id="KW-1133">Transmembrane helix</keyword>
<dbReference type="InterPro" id="IPR009091">
    <property type="entry name" value="RCC1/BLIP-II"/>
</dbReference>
<organism evidence="4 5">
    <name type="scientific">Trifolium medium</name>
    <dbReference type="NCBI Taxonomy" id="97028"/>
    <lineage>
        <taxon>Eukaryota</taxon>
        <taxon>Viridiplantae</taxon>
        <taxon>Streptophyta</taxon>
        <taxon>Embryophyta</taxon>
        <taxon>Tracheophyta</taxon>
        <taxon>Spermatophyta</taxon>
        <taxon>Magnoliopsida</taxon>
        <taxon>eudicotyledons</taxon>
        <taxon>Gunneridae</taxon>
        <taxon>Pentapetalae</taxon>
        <taxon>rosids</taxon>
        <taxon>fabids</taxon>
        <taxon>Fabales</taxon>
        <taxon>Fabaceae</taxon>
        <taxon>Papilionoideae</taxon>
        <taxon>50 kb inversion clade</taxon>
        <taxon>NPAAA clade</taxon>
        <taxon>Hologalegina</taxon>
        <taxon>IRL clade</taxon>
        <taxon>Trifolieae</taxon>
        <taxon>Trifolium</taxon>
    </lineage>
</organism>
<dbReference type="PANTHER" id="PTHR47460">
    <property type="entry name" value="SERINE/THREONINE-PROTEIN KINASE-LIKE PROTEIN ACR4"/>
    <property type="match status" value="1"/>
</dbReference>
<dbReference type="Proteomes" id="UP000265520">
    <property type="component" value="Unassembled WGS sequence"/>
</dbReference>
<accession>A0A392PFB0</accession>
<name>A0A392PFB0_9FABA</name>
<dbReference type="InterPro" id="IPR001368">
    <property type="entry name" value="TNFR/NGFR_Cys_rich_reg"/>
</dbReference>
<feature type="transmembrane region" description="Helical" evidence="2">
    <location>
        <begin position="174"/>
        <end position="199"/>
    </location>
</feature>
<dbReference type="Gene3D" id="2.130.10.30">
    <property type="entry name" value="Regulator of chromosome condensation 1/beta-lactamase-inhibitor protein II"/>
    <property type="match status" value="1"/>
</dbReference>
<feature type="non-terminal residue" evidence="4">
    <location>
        <position position="256"/>
    </location>
</feature>
<evidence type="ECO:0000313" key="4">
    <source>
        <dbReference type="EMBL" id="MCI10432.1"/>
    </source>
</evidence>
<feature type="domain" description="TNFR-Cys" evidence="3">
    <location>
        <begin position="85"/>
        <end position="137"/>
    </location>
</feature>
<feature type="repeat" description="TNFR-Cys" evidence="1">
    <location>
        <begin position="85"/>
        <end position="137"/>
    </location>
</feature>
<keyword evidence="2" id="KW-0812">Transmembrane</keyword>
<keyword evidence="1" id="KW-1015">Disulfide bond</keyword>
<dbReference type="PROSITE" id="PS50050">
    <property type="entry name" value="TNFR_NGFR_2"/>
    <property type="match status" value="1"/>
</dbReference>